<dbReference type="EMBL" id="VSSQ01051297">
    <property type="protein sequence ID" value="MPN05383.1"/>
    <property type="molecule type" value="Genomic_DNA"/>
</dbReference>
<proteinExistence type="predicted"/>
<sequence length="126" mass="15277">MRRVQLQDPFAFRNLLVHRLEQPFQVRRKRVPLRNQAARTVGQPHRKAHFAHLVAQRRFQEFHQLFEFLLRLFDHLLRSIHLEVALRHRLEVLLPVLEHLLHDPFIDRIGHEQHVVTLRTEIFQCG</sequence>
<evidence type="ECO:0000313" key="1">
    <source>
        <dbReference type="EMBL" id="MPN05383.1"/>
    </source>
</evidence>
<dbReference type="AlphaFoldDB" id="A0A645EY20"/>
<comment type="caution">
    <text evidence="1">The sequence shown here is derived from an EMBL/GenBank/DDBJ whole genome shotgun (WGS) entry which is preliminary data.</text>
</comment>
<reference evidence="1" key="1">
    <citation type="submission" date="2019-08" db="EMBL/GenBank/DDBJ databases">
        <authorList>
            <person name="Kucharzyk K."/>
            <person name="Murdoch R.W."/>
            <person name="Higgins S."/>
            <person name="Loffler F."/>
        </authorList>
    </citation>
    <scope>NUCLEOTIDE SEQUENCE</scope>
</reference>
<organism evidence="1">
    <name type="scientific">bioreactor metagenome</name>
    <dbReference type="NCBI Taxonomy" id="1076179"/>
    <lineage>
        <taxon>unclassified sequences</taxon>
        <taxon>metagenomes</taxon>
        <taxon>ecological metagenomes</taxon>
    </lineage>
</organism>
<accession>A0A645EY20</accession>
<protein>
    <submittedName>
        <fullName evidence="1">Uncharacterized protein</fullName>
    </submittedName>
</protein>
<name>A0A645EY20_9ZZZZ</name>
<gene>
    <name evidence="1" type="ORF">SDC9_152633</name>
</gene>